<dbReference type="EMBL" id="JBHSNL010000001">
    <property type="protein sequence ID" value="MFC5544906.1"/>
    <property type="molecule type" value="Genomic_DNA"/>
</dbReference>
<feature type="transmembrane region" description="Helical" evidence="1">
    <location>
        <begin position="51"/>
        <end position="68"/>
    </location>
</feature>
<feature type="transmembrane region" description="Helical" evidence="1">
    <location>
        <begin position="228"/>
        <end position="246"/>
    </location>
</feature>
<dbReference type="InterPro" id="IPR010266">
    <property type="entry name" value="NnrS"/>
</dbReference>
<evidence type="ECO:0000313" key="3">
    <source>
        <dbReference type="Proteomes" id="UP001596055"/>
    </source>
</evidence>
<feature type="transmembrane region" description="Helical" evidence="1">
    <location>
        <begin position="288"/>
        <end position="309"/>
    </location>
</feature>
<sequence>MTGSSRPRPIFAFWFFFPAAATWATLAVPLSLLGPLSGQGWVPGLIGTSHGHEMIFGFALAVIAGYTLGPQPVSVLLLLAGVWLLARSAWLIAPETTIAQTLSPAFALLLARYTVPRFSAAKKWRNRIAGPLILLLCLLPIGFWFTDTNAPANYPGPDTHQLMQAGVVGLLLLMTFMGGRILAPAVAGTLEKKGIPLTARVQPRIEGALLVLLSAAFLLSLGAVLPELAATCLMASAALIIIRLGRWRLWRCPERPDLLMLGLGYGWLAVGSGCLGVALAMGEASVPALHLITIGGLGTLSTGVMLRLTWQRAHRTPPPHWQVLGLAGLIGGAAVCRFLAGSHPFNAPSLLWASATLWSIAFTGVAVQTIRLIQPAHLRRK</sequence>
<dbReference type="RefSeq" id="WP_248153632.1">
    <property type="nucleotide sequence ID" value="NZ_JAKZAJ010000001.1"/>
</dbReference>
<organism evidence="2 3">
    <name type="scientific">Marinobacter koreensis</name>
    <dbReference type="NCBI Taxonomy" id="335974"/>
    <lineage>
        <taxon>Bacteria</taxon>
        <taxon>Pseudomonadati</taxon>
        <taxon>Pseudomonadota</taxon>
        <taxon>Gammaproteobacteria</taxon>
        <taxon>Pseudomonadales</taxon>
        <taxon>Marinobacteraceae</taxon>
        <taxon>Marinobacter</taxon>
    </lineage>
</organism>
<reference evidence="3" key="1">
    <citation type="journal article" date="2019" name="Int. J. Syst. Evol. Microbiol.">
        <title>The Global Catalogue of Microorganisms (GCM) 10K type strain sequencing project: providing services to taxonomists for standard genome sequencing and annotation.</title>
        <authorList>
            <consortium name="The Broad Institute Genomics Platform"/>
            <consortium name="The Broad Institute Genome Sequencing Center for Infectious Disease"/>
            <person name="Wu L."/>
            <person name="Ma J."/>
        </authorList>
    </citation>
    <scope>NUCLEOTIDE SEQUENCE [LARGE SCALE GENOMIC DNA]</scope>
    <source>
        <strain evidence="3">CGMCC 4.1799</strain>
    </source>
</reference>
<keyword evidence="1" id="KW-0812">Transmembrane</keyword>
<name>A0ABW0RJN0_9GAMM</name>
<feature type="transmembrane region" description="Helical" evidence="1">
    <location>
        <begin position="127"/>
        <end position="145"/>
    </location>
</feature>
<gene>
    <name evidence="2" type="ORF">ACFPQA_07575</name>
</gene>
<dbReference type="Pfam" id="PF05940">
    <property type="entry name" value="NnrS"/>
    <property type="match status" value="1"/>
</dbReference>
<feature type="transmembrane region" description="Helical" evidence="1">
    <location>
        <begin position="165"/>
        <end position="183"/>
    </location>
</feature>
<evidence type="ECO:0000313" key="2">
    <source>
        <dbReference type="EMBL" id="MFC5544906.1"/>
    </source>
</evidence>
<protein>
    <submittedName>
        <fullName evidence="2">NnrS family protein</fullName>
    </submittedName>
</protein>
<evidence type="ECO:0000256" key="1">
    <source>
        <dbReference type="SAM" id="Phobius"/>
    </source>
</evidence>
<dbReference type="Proteomes" id="UP001596055">
    <property type="component" value="Unassembled WGS sequence"/>
</dbReference>
<keyword evidence="1" id="KW-0472">Membrane</keyword>
<feature type="transmembrane region" description="Helical" evidence="1">
    <location>
        <begin position="204"/>
        <end position="222"/>
    </location>
</feature>
<keyword evidence="1" id="KW-1133">Transmembrane helix</keyword>
<accession>A0ABW0RJN0</accession>
<feature type="transmembrane region" description="Helical" evidence="1">
    <location>
        <begin position="352"/>
        <end position="373"/>
    </location>
</feature>
<keyword evidence="3" id="KW-1185">Reference proteome</keyword>
<feature type="transmembrane region" description="Helical" evidence="1">
    <location>
        <begin position="321"/>
        <end position="340"/>
    </location>
</feature>
<proteinExistence type="predicted"/>
<comment type="caution">
    <text evidence="2">The sequence shown here is derived from an EMBL/GenBank/DDBJ whole genome shotgun (WGS) entry which is preliminary data.</text>
</comment>
<feature type="transmembrane region" description="Helical" evidence="1">
    <location>
        <begin position="258"/>
        <end position="282"/>
    </location>
</feature>